<organism evidence="1 2">
    <name type="scientific">Saccharibacillus alkalitolerans</name>
    <dbReference type="NCBI Taxonomy" id="2705290"/>
    <lineage>
        <taxon>Bacteria</taxon>
        <taxon>Bacillati</taxon>
        <taxon>Bacillota</taxon>
        <taxon>Bacilli</taxon>
        <taxon>Bacillales</taxon>
        <taxon>Paenibacillaceae</taxon>
        <taxon>Saccharibacillus</taxon>
    </lineage>
</organism>
<keyword evidence="2" id="KW-1185">Reference proteome</keyword>
<protein>
    <submittedName>
        <fullName evidence="1">Uncharacterized protein</fullName>
    </submittedName>
</protein>
<proteinExistence type="predicted"/>
<dbReference type="RefSeq" id="WP_166273272.1">
    <property type="nucleotide sequence ID" value="NZ_JAAFGS010000002.1"/>
</dbReference>
<sequence>MPNRNKNKWLVALAAALLLTSVWTWSHEAASLAVNSAPSSSSILTFLD</sequence>
<accession>A0ABX0F1U0</accession>
<name>A0ABX0F1U0_9BACL</name>
<evidence type="ECO:0000313" key="1">
    <source>
        <dbReference type="EMBL" id="NGZ74948.1"/>
    </source>
</evidence>
<gene>
    <name evidence="1" type="ORF">GYN08_06435</name>
</gene>
<reference evidence="1 2" key="1">
    <citation type="submission" date="2020-01" db="EMBL/GenBank/DDBJ databases">
        <title>Polyphasic characterisation and genomic insights into a novel alkali tolerant bacterium VR-M41.</title>
        <authorList>
            <person name="Vemuluri V.R."/>
        </authorList>
    </citation>
    <scope>NUCLEOTIDE SEQUENCE [LARGE SCALE GENOMIC DNA]</scope>
    <source>
        <strain evidence="1 2">VR-M41</strain>
    </source>
</reference>
<comment type="caution">
    <text evidence="1">The sequence shown here is derived from an EMBL/GenBank/DDBJ whole genome shotgun (WGS) entry which is preliminary data.</text>
</comment>
<evidence type="ECO:0000313" key="2">
    <source>
        <dbReference type="Proteomes" id="UP000800303"/>
    </source>
</evidence>
<dbReference type="Proteomes" id="UP000800303">
    <property type="component" value="Unassembled WGS sequence"/>
</dbReference>
<dbReference type="EMBL" id="JAAFGS010000002">
    <property type="protein sequence ID" value="NGZ74948.1"/>
    <property type="molecule type" value="Genomic_DNA"/>
</dbReference>